<gene>
    <name evidence="3" type="ORF">MBJ925_LOCUS14059</name>
</gene>
<protein>
    <recommendedName>
        <fullName evidence="5">Transmembrane protein</fullName>
    </recommendedName>
</protein>
<feature type="signal peptide" evidence="2">
    <location>
        <begin position="1"/>
        <end position="18"/>
    </location>
</feature>
<comment type="caution">
    <text evidence="3">The sequence shown here is derived from an EMBL/GenBank/DDBJ whole genome shotgun (WGS) entry which is preliminary data.</text>
</comment>
<name>A0A816Q1R2_9BILA</name>
<keyword evidence="2" id="KW-0732">Signal</keyword>
<feature type="transmembrane region" description="Helical" evidence="1">
    <location>
        <begin position="522"/>
        <end position="546"/>
    </location>
</feature>
<keyword evidence="1" id="KW-1133">Transmembrane helix</keyword>
<proteinExistence type="predicted"/>
<organism evidence="3 4">
    <name type="scientific">Rotaria magnacalcarata</name>
    <dbReference type="NCBI Taxonomy" id="392030"/>
    <lineage>
        <taxon>Eukaryota</taxon>
        <taxon>Metazoa</taxon>
        <taxon>Spiralia</taxon>
        <taxon>Gnathifera</taxon>
        <taxon>Rotifera</taxon>
        <taxon>Eurotatoria</taxon>
        <taxon>Bdelloidea</taxon>
        <taxon>Philodinida</taxon>
        <taxon>Philodinidae</taxon>
        <taxon>Rotaria</taxon>
    </lineage>
</organism>
<evidence type="ECO:0008006" key="5">
    <source>
        <dbReference type="Google" id="ProtNLM"/>
    </source>
</evidence>
<feature type="transmembrane region" description="Helical" evidence="1">
    <location>
        <begin position="837"/>
        <end position="858"/>
    </location>
</feature>
<feature type="transmembrane region" description="Helical" evidence="1">
    <location>
        <begin position="573"/>
        <end position="593"/>
    </location>
</feature>
<dbReference type="EMBL" id="CAJNRE010006512">
    <property type="protein sequence ID" value="CAF2056086.1"/>
    <property type="molecule type" value="Genomic_DNA"/>
</dbReference>
<keyword evidence="1" id="KW-0812">Transmembrane</keyword>
<evidence type="ECO:0000256" key="2">
    <source>
        <dbReference type="SAM" id="SignalP"/>
    </source>
</evidence>
<dbReference type="Proteomes" id="UP000663824">
    <property type="component" value="Unassembled WGS sequence"/>
</dbReference>
<reference evidence="3" key="1">
    <citation type="submission" date="2021-02" db="EMBL/GenBank/DDBJ databases">
        <authorList>
            <person name="Nowell W R."/>
        </authorList>
    </citation>
    <scope>NUCLEOTIDE SEQUENCE</scope>
</reference>
<evidence type="ECO:0000256" key="1">
    <source>
        <dbReference type="SAM" id="Phobius"/>
    </source>
</evidence>
<sequence length="903" mass="99878">MRAIFLLSLLMMIDPLIGVGYFDPDINDYDAYGLKIAVNNILLVESLPNNYEFLIVLAPYNNVTYEQQCFMEYVDVDHYVYSVGVGSDANDISFYAVGQIIGSSQYQTGSNIDNNIFITFYNSPNAESCLAVSQVLIDYMSLSEPNFLVMVVHPTGQFALVIAENIVFKYNPFVSSRITTNTSFWPDKSFTPRAADIDTNFTVVAGIVSNGPSSRIRASVVVYLIDNNLRQIYSNWTYEPFNSSWQSQLTFSGTNDWSVKYSMSVDINNFDPTLVLVGVPYLNTVFHFVISGSGTILTLSSQIDNGNSIGFGKGVAWLASDQAAILANRYTSTFSLWLSSQIWLYTQLPTIGLTSAPTAIIPNNQQPLPSTINNQLLNMRPISNSLAVLDVAGATLLILSAQPGFYASTDTSLSIESVSIPTISTKQTCVPGTMKNNIGIHPCALCPSGSRSSAGSINCTRCNSSAFCPLGAVAEVEQSQLETLTQAYAYPTPPDVTSFDDILLANVFQLRPYSRCIVISPIFWMLISLFPLVILGSILIILQIFLRNSPNSVYIKAVKKIFKNTDLIREGEIWIGGLATIALVILVAQAYAFSTKFVTQYPSEQVDNSDFACDPTIRNAVFETSLQSLAMAKSDDEQVIYDLVKNQRLTLNVNLLNTAITCSSIYPKQIIDSLLVPINFISCSQNNSIVKTAIMLSNDAVTIQFIIDDFKPIGGIRIGMSGPGKENGSSILKELGFSQAFYNADRTLAQSATVSLQLTMAINKTEPLSGSDSNFTGIWYPTYTVDKNSIFVTREDYISSSNLTKTALTILISQSSYYIKHNQKPIVRQSEMIFKNFIFTLFCMEILGLPLILLKLMIMPLFKFIRSRCKQFISERSESYELNRELTDIEDPHQVSSTCDLVK</sequence>
<evidence type="ECO:0000313" key="4">
    <source>
        <dbReference type="Proteomes" id="UP000663824"/>
    </source>
</evidence>
<keyword evidence="1" id="KW-0472">Membrane</keyword>
<dbReference type="AlphaFoldDB" id="A0A816Q1R2"/>
<evidence type="ECO:0000313" key="3">
    <source>
        <dbReference type="EMBL" id="CAF2056086.1"/>
    </source>
</evidence>
<accession>A0A816Q1R2</accession>
<feature type="chain" id="PRO_5032676251" description="Transmembrane protein" evidence="2">
    <location>
        <begin position="19"/>
        <end position="903"/>
    </location>
</feature>